<protein>
    <recommendedName>
        <fullName evidence="4">Lipoprotein</fullName>
    </recommendedName>
</protein>
<gene>
    <name evidence="2" type="ORF">E4O92_23515</name>
</gene>
<keyword evidence="1" id="KW-0732">Signal</keyword>
<dbReference type="Proteomes" id="UP000297258">
    <property type="component" value="Unassembled WGS sequence"/>
</dbReference>
<dbReference type="AlphaFoldDB" id="A0A4Y9SLP1"/>
<feature type="signal peptide" evidence="1">
    <location>
        <begin position="1"/>
        <end position="27"/>
    </location>
</feature>
<dbReference type="RefSeq" id="WP_135192069.1">
    <property type="nucleotide sequence ID" value="NZ_SPUM01000148.1"/>
</dbReference>
<evidence type="ECO:0000313" key="3">
    <source>
        <dbReference type="Proteomes" id="UP000297258"/>
    </source>
</evidence>
<organism evidence="2 3">
    <name type="scientific">Massilia horti</name>
    <dbReference type="NCBI Taxonomy" id="2562153"/>
    <lineage>
        <taxon>Bacteria</taxon>
        <taxon>Pseudomonadati</taxon>
        <taxon>Pseudomonadota</taxon>
        <taxon>Betaproteobacteria</taxon>
        <taxon>Burkholderiales</taxon>
        <taxon>Oxalobacteraceae</taxon>
        <taxon>Telluria group</taxon>
        <taxon>Massilia</taxon>
    </lineage>
</organism>
<proteinExistence type="predicted"/>
<dbReference type="OrthoDB" id="8777261at2"/>
<dbReference type="EMBL" id="SPUM01000148">
    <property type="protein sequence ID" value="TFW27580.1"/>
    <property type="molecule type" value="Genomic_DNA"/>
</dbReference>
<evidence type="ECO:0000256" key="1">
    <source>
        <dbReference type="SAM" id="SignalP"/>
    </source>
</evidence>
<evidence type="ECO:0000313" key="2">
    <source>
        <dbReference type="EMBL" id="TFW27580.1"/>
    </source>
</evidence>
<comment type="caution">
    <text evidence="2">The sequence shown here is derived from an EMBL/GenBank/DDBJ whole genome shotgun (WGS) entry which is preliminary data.</text>
</comment>
<sequence length="118" mass="11983">MKNFNQELRRLVLPLLLALSTAGCVIAAGGKDAQPTNRGGTETSGATYCQQSDDGRMVACGGKATYCQQSSDGNMVACGGLATYCQKSSNGKSVACGGLAAHCQRSDDGKQVACGGGR</sequence>
<feature type="chain" id="PRO_5021477982" description="Lipoprotein" evidence="1">
    <location>
        <begin position="28"/>
        <end position="118"/>
    </location>
</feature>
<accession>A0A4Y9SLP1</accession>
<keyword evidence="3" id="KW-1185">Reference proteome</keyword>
<name>A0A4Y9SLP1_9BURK</name>
<reference evidence="2 3" key="1">
    <citation type="submission" date="2019-03" db="EMBL/GenBank/DDBJ databases">
        <title>Draft genome of Massilia hortus sp. nov., a novel bacterial species of the Oxalobacteraceae family.</title>
        <authorList>
            <person name="Peta V."/>
            <person name="Raths R."/>
            <person name="Bucking H."/>
        </authorList>
    </citation>
    <scope>NUCLEOTIDE SEQUENCE [LARGE SCALE GENOMIC DNA]</scope>
    <source>
        <strain evidence="2 3">ONC3</strain>
    </source>
</reference>
<evidence type="ECO:0008006" key="4">
    <source>
        <dbReference type="Google" id="ProtNLM"/>
    </source>
</evidence>
<dbReference type="PROSITE" id="PS51257">
    <property type="entry name" value="PROKAR_LIPOPROTEIN"/>
    <property type="match status" value="1"/>
</dbReference>